<accession>A0A1A7P756</accession>
<keyword evidence="4 5" id="KW-0472">Membrane</keyword>
<feature type="transmembrane region" description="Helical" evidence="5">
    <location>
        <begin position="12"/>
        <end position="35"/>
    </location>
</feature>
<evidence type="ECO:0000256" key="3">
    <source>
        <dbReference type="ARBA" id="ARBA00022989"/>
    </source>
</evidence>
<comment type="caution">
    <text evidence="7">The sequence shown here is derived from an EMBL/GenBank/DDBJ whole genome shotgun (WGS) entry which is preliminary data.</text>
</comment>
<gene>
    <name evidence="7" type="ORF">QV03_09445</name>
</gene>
<proteinExistence type="predicted"/>
<dbReference type="GO" id="GO:0005886">
    <property type="term" value="C:plasma membrane"/>
    <property type="evidence" value="ECO:0007669"/>
    <property type="project" value="TreeGrafter"/>
</dbReference>
<evidence type="ECO:0000256" key="1">
    <source>
        <dbReference type="ARBA" id="ARBA00004141"/>
    </source>
</evidence>
<dbReference type="OrthoDB" id="6402862at2"/>
<name>A0A1A7P756_9PAST</name>
<organism evidence="7 8">
    <name type="scientific">Gallibacterium anatis</name>
    <dbReference type="NCBI Taxonomy" id="750"/>
    <lineage>
        <taxon>Bacteria</taxon>
        <taxon>Pseudomonadati</taxon>
        <taxon>Pseudomonadota</taxon>
        <taxon>Gammaproteobacteria</taxon>
        <taxon>Pasteurellales</taxon>
        <taxon>Pasteurellaceae</taxon>
        <taxon>Gallibacterium</taxon>
    </lineage>
</organism>
<protein>
    <submittedName>
        <fullName evidence="7">Membrane protein</fullName>
    </submittedName>
</protein>
<dbReference type="InterPro" id="IPR012340">
    <property type="entry name" value="NA-bd_OB-fold"/>
</dbReference>
<dbReference type="PANTHER" id="PTHR33507">
    <property type="entry name" value="INNER MEMBRANE PROTEIN YBBJ"/>
    <property type="match status" value="1"/>
</dbReference>
<dbReference type="EMBL" id="JTJO01000043">
    <property type="protein sequence ID" value="OBW97640.1"/>
    <property type="molecule type" value="Genomic_DNA"/>
</dbReference>
<dbReference type="InterPro" id="IPR052165">
    <property type="entry name" value="Membrane_assoc_protease"/>
</dbReference>
<keyword evidence="3 5" id="KW-1133">Transmembrane helix</keyword>
<dbReference type="InterPro" id="IPR002810">
    <property type="entry name" value="NfeD-like_C"/>
</dbReference>
<evidence type="ECO:0000259" key="6">
    <source>
        <dbReference type="Pfam" id="PF01957"/>
    </source>
</evidence>
<dbReference type="SUPFAM" id="SSF141322">
    <property type="entry name" value="NfeD domain-like"/>
    <property type="match status" value="1"/>
</dbReference>
<feature type="transmembrane region" description="Helical" evidence="5">
    <location>
        <begin position="47"/>
        <end position="72"/>
    </location>
</feature>
<comment type="subcellular location">
    <subcellularLocation>
        <location evidence="1">Membrane</location>
        <topology evidence="1">Multi-pass membrane protein</topology>
    </subcellularLocation>
</comment>
<reference evidence="7 8" key="1">
    <citation type="submission" date="2014-11" db="EMBL/GenBank/DDBJ databases">
        <title>Pan-genome of Gallibacterium spp.</title>
        <authorList>
            <person name="Kudirkiene E."/>
            <person name="Bojesen A.M."/>
        </authorList>
    </citation>
    <scope>NUCLEOTIDE SEQUENCE [LARGE SCALE GENOMIC DNA]</scope>
    <source>
        <strain evidence="7 8">F 279</strain>
    </source>
</reference>
<keyword evidence="2 5" id="KW-0812">Transmembrane</keyword>
<dbReference type="PANTHER" id="PTHR33507:SF3">
    <property type="entry name" value="INNER MEMBRANE PROTEIN YBBJ"/>
    <property type="match status" value="1"/>
</dbReference>
<evidence type="ECO:0000313" key="7">
    <source>
        <dbReference type="EMBL" id="OBW97640.1"/>
    </source>
</evidence>
<dbReference type="AlphaFoldDB" id="A0A1A7P756"/>
<dbReference type="RefSeq" id="WP_081277279.1">
    <property type="nucleotide sequence ID" value="NZ_JTJN01000013.1"/>
</dbReference>
<dbReference type="PATRIC" id="fig|750.21.peg.715"/>
<feature type="domain" description="NfeD-like C-terminal" evidence="6">
    <location>
        <begin position="94"/>
        <end position="146"/>
    </location>
</feature>
<evidence type="ECO:0000256" key="2">
    <source>
        <dbReference type="ARBA" id="ARBA00022692"/>
    </source>
</evidence>
<dbReference type="Gene3D" id="2.40.50.140">
    <property type="entry name" value="Nucleic acid-binding proteins"/>
    <property type="match status" value="1"/>
</dbReference>
<sequence>MMEWLAQWGAIHWLVLGFVLLILEIVVPGIFFLWWGIAALVLAILSYFFLLSLVVGGILFAVIAVLASLCWWKIQSKRNQRNIAAELLNQRGLAMLGQQGVITEVATDHIARAKFGDSSWRVEGDQLHQGDIVEVVSIKGITLVVKVIKN</sequence>
<evidence type="ECO:0000256" key="5">
    <source>
        <dbReference type="SAM" id="Phobius"/>
    </source>
</evidence>
<dbReference type="Pfam" id="PF01957">
    <property type="entry name" value="NfeD"/>
    <property type="match status" value="1"/>
</dbReference>
<evidence type="ECO:0000313" key="8">
    <source>
        <dbReference type="Proteomes" id="UP000092643"/>
    </source>
</evidence>
<evidence type="ECO:0000256" key="4">
    <source>
        <dbReference type="ARBA" id="ARBA00023136"/>
    </source>
</evidence>
<dbReference type="Proteomes" id="UP000092643">
    <property type="component" value="Unassembled WGS sequence"/>
</dbReference>